<accession>A0A5E8CIB5</accession>
<reference evidence="1" key="1">
    <citation type="submission" date="2019-09" db="EMBL/GenBank/DDBJ databases">
        <authorList>
            <person name="Needham M D."/>
        </authorList>
    </citation>
    <scope>NUCLEOTIDE SEQUENCE</scope>
</reference>
<evidence type="ECO:0000313" key="1">
    <source>
        <dbReference type="EMBL" id="VVU95133.1"/>
    </source>
</evidence>
<organism evidence="1">
    <name type="scientific">seawater metagenome</name>
    <dbReference type="NCBI Taxonomy" id="1561972"/>
    <lineage>
        <taxon>unclassified sequences</taxon>
        <taxon>metagenomes</taxon>
        <taxon>ecological metagenomes</taxon>
    </lineage>
</organism>
<dbReference type="Gene3D" id="3.40.50.300">
    <property type="entry name" value="P-loop containing nucleotide triphosphate hydrolases"/>
    <property type="match status" value="1"/>
</dbReference>
<protein>
    <submittedName>
        <fullName evidence="1">Uncharacterized protein</fullName>
    </submittedName>
</protein>
<gene>
    <name evidence="1" type="ORF">CPAV1605_858</name>
</gene>
<name>A0A5E8CIB5_9ZZZZ</name>
<proteinExistence type="predicted"/>
<sequence length="253" mass="29765">MIQNNKYQIIYNLTGGASDTKKTKNILLDGTSSSGKSSICKILHTQLEYECQQLDYVWQSKDFEKFYGQEYNKLPNDYVTSEFKKNVSQIIIAQFILQLSLKTPKMVIDWVIPKFIIQEFKKNKEPLFVILVYAGLEKLSQNMIARKAELDPRKSFVFTQFSERVIKTDKKEEIIDKVNRKNFKQILLDNFKMNFTSLKDLEEFCNSTFKKMEIEDDKDHGIKIRPEYKYDYLLNTNGKSKDEVIEEVISIIL</sequence>
<dbReference type="AlphaFoldDB" id="A0A5E8CIB5"/>
<dbReference type="SUPFAM" id="SSF52540">
    <property type="entry name" value="P-loop containing nucleoside triphosphate hydrolases"/>
    <property type="match status" value="1"/>
</dbReference>
<dbReference type="EMBL" id="CABVLZ010000003">
    <property type="protein sequence ID" value="VVU95133.1"/>
    <property type="molecule type" value="Genomic_DNA"/>
</dbReference>
<dbReference type="InterPro" id="IPR027417">
    <property type="entry name" value="P-loop_NTPase"/>
</dbReference>